<dbReference type="OrthoDB" id="206201at2759"/>
<reference evidence="1 2" key="1">
    <citation type="submission" date="2011-02" db="EMBL/GenBank/DDBJ databases">
        <title>The Genome Sequence of Sphaeroforma arctica JP610.</title>
        <authorList>
            <consortium name="The Broad Institute Genome Sequencing Platform"/>
            <person name="Russ C."/>
            <person name="Cuomo C."/>
            <person name="Young S.K."/>
            <person name="Zeng Q."/>
            <person name="Gargeya S."/>
            <person name="Alvarado L."/>
            <person name="Berlin A."/>
            <person name="Chapman S.B."/>
            <person name="Chen Z."/>
            <person name="Freedman E."/>
            <person name="Gellesch M."/>
            <person name="Goldberg J."/>
            <person name="Griggs A."/>
            <person name="Gujja S."/>
            <person name="Heilman E."/>
            <person name="Heiman D."/>
            <person name="Howarth C."/>
            <person name="Mehta T."/>
            <person name="Neiman D."/>
            <person name="Pearson M."/>
            <person name="Roberts A."/>
            <person name="Saif S."/>
            <person name="Shea T."/>
            <person name="Shenoy N."/>
            <person name="Sisk P."/>
            <person name="Stolte C."/>
            <person name="Sykes S."/>
            <person name="White J."/>
            <person name="Yandava C."/>
            <person name="Burger G."/>
            <person name="Gray M.W."/>
            <person name="Holland P.W.H."/>
            <person name="King N."/>
            <person name="Lang F.B.F."/>
            <person name="Roger A.J."/>
            <person name="Ruiz-Trillo I."/>
            <person name="Haas B."/>
            <person name="Nusbaum C."/>
            <person name="Birren B."/>
        </authorList>
    </citation>
    <scope>NUCLEOTIDE SEQUENCE [LARGE SCALE GENOMIC DNA]</scope>
    <source>
        <strain evidence="1 2">JP610</strain>
    </source>
</reference>
<feature type="non-terminal residue" evidence="1">
    <location>
        <position position="78"/>
    </location>
</feature>
<feature type="non-terminal residue" evidence="1">
    <location>
        <position position="1"/>
    </location>
</feature>
<keyword evidence="2" id="KW-1185">Reference proteome</keyword>
<protein>
    <recommendedName>
        <fullName evidence="3">Peptidase S8/S53 domain-containing protein</fullName>
    </recommendedName>
</protein>
<proteinExistence type="predicted"/>
<gene>
    <name evidence="1" type="ORF">SARC_16906</name>
</gene>
<dbReference type="EMBL" id="KQ250794">
    <property type="protein sequence ID" value="KNC70563.1"/>
    <property type="molecule type" value="Genomic_DNA"/>
</dbReference>
<dbReference type="GeneID" id="25917410"/>
<dbReference type="Proteomes" id="UP000054560">
    <property type="component" value="Unassembled WGS sequence"/>
</dbReference>
<name>A0A0L0F329_9EUKA</name>
<organism evidence="1 2">
    <name type="scientific">Sphaeroforma arctica JP610</name>
    <dbReference type="NCBI Taxonomy" id="667725"/>
    <lineage>
        <taxon>Eukaryota</taxon>
        <taxon>Ichthyosporea</taxon>
        <taxon>Ichthyophonida</taxon>
        <taxon>Sphaeroforma</taxon>
    </lineage>
</organism>
<dbReference type="SUPFAM" id="SSF52743">
    <property type="entry name" value="Subtilisin-like"/>
    <property type="match status" value="1"/>
</dbReference>
<dbReference type="Gene3D" id="3.40.50.200">
    <property type="entry name" value="Peptidase S8/S53 domain"/>
    <property type="match status" value="1"/>
</dbReference>
<evidence type="ECO:0008006" key="3">
    <source>
        <dbReference type="Google" id="ProtNLM"/>
    </source>
</evidence>
<evidence type="ECO:0000313" key="2">
    <source>
        <dbReference type="Proteomes" id="UP000054560"/>
    </source>
</evidence>
<accession>A0A0L0F329</accession>
<sequence>STNVVNIPSIDLYNLERLNHGFLQYDGYYNYSTVGVNEEPMIDVYVFDTGITLDHTDFQGRAYDGLDTINEFPSGDNN</sequence>
<dbReference type="RefSeq" id="XP_014144465.1">
    <property type="nucleotide sequence ID" value="XM_014288990.1"/>
</dbReference>
<dbReference type="InterPro" id="IPR036852">
    <property type="entry name" value="Peptidase_S8/S53_dom_sf"/>
</dbReference>
<evidence type="ECO:0000313" key="1">
    <source>
        <dbReference type="EMBL" id="KNC70563.1"/>
    </source>
</evidence>
<dbReference type="AlphaFoldDB" id="A0A0L0F329"/>
<dbReference type="GO" id="GO:0006508">
    <property type="term" value="P:proteolysis"/>
    <property type="evidence" value="ECO:0007669"/>
    <property type="project" value="InterPro"/>
</dbReference>
<dbReference type="GO" id="GO:0004252">
    <property type="term" value="F:serine-type endopeptidase activity"/>
    <property type="evidence" value="ECO:0007669"/>
    <property type="project" value="InterPro"/>
</dbReference>